<keyword evidence="3" id="KW-1185">Reference proteome</keyword>
<evidence type="ECO:0000313" key="2">
    <source>
        <dbReference type="EMBL" id="KAK6773992.1"/>
    </source>
</evidence>
<comment type="caution">
    <text evidence="2">The sequence shown here is derived from an EMBL/GenBank/DDBJ whole genome shotgun (WGS) entry which is preliminary data.</text>
</comment>
<dbReference type="PROSITE" id="PS50878">
    <property type="entry name" value="RT_POL"/>
    <property type="match status" value="1"/>
</dbReference>
<dbReference type="Proteomes" id="UP001371456">
    <property type="component" value="Unassembled WGS sequence"/>
</dbReference>
<proteinExistence type="predicted"/>
<evidence type="ECO:0000259" key="1">
    <source>
        <dbReference type="PROSITE" id="PS50878"/>
    </source>
</evidence>
<dbReference type="Pfam" id="PF00078">
    <property type="entry name" value="RVT_1"/>
    <property type="match status" value="1"/>
</dbReference>
<name>A0AAN8STZ0_SOLBU</name>
<dbReference type="AlphaFoldDB" id="A0AAN8STZ0"/>
<gene>
    <name evidence="2" type="ORF">RDI58_029231</name>
</gene>
<sequence length="112" mass="13253">MTCVSIMSYFLILNVELSPSFIAKRGIRQGDPMSSYLFVLAMEYLERELKKLTLNGNFNFYPRCKKLYSIHICFADDLLMYSREKFIFVKLLHKAFMRFSKALRFHANSDKT</sequence>
<protein>
    <recommendedName>
        <fullName evidence="1">Reverse transcriptase domain-containing protein</fullName>
    </recommendedName>
</protein>
<dbReference type="EMBL" id="JBANQN010000012">
    <property type="protein sequence ID" value="KAK6773992.1"/>
    <property type="molecule type" value="Genomic_DNA"/>
</dbReference>
<reference evidence="2 3" key="1">
    <citation type="submission" date="2024-02" db="EMBL/GenBank/DDBJ databases">
        <title>de novo genome assembly of Solanum bulbocastanum strain 11H21.</title>
        <authorList>
            <person name="Hosaka A.J."/>
        </authorList>
    </citation>
    <scope>NUCLEOTIDE SEQUENCE [LARGE SCALE GENOMIC DNA]</scope>
    <source>
        <tissue evidence="2">Young leaves</tissue>
    </source>
</reference>
<evidence type="ECO:0000313" key="3">
    <source>
        <dbReference type="Proteomes" id="UP001371456"/>
    </source>
</evidence>
<accession>A0AAN8STZ0</accession>
<organism evidence="2 3">
    <name type="scientific">Solanum bulbocastanum</name>
    <name type="common">Wild potato</name>
    <dbReference type="NCBI Taxonomy" id="147425"/>
    <lineage>
        <taxon>Eukaryota</taxon>
        <taxon>Viridiplantae</taxon>
        <taxon>Streptophyta</taxon>
        <taxon>Embryophyta</taxon>
        <taxon>Tracheophyta</taxon>
        <taxon>Spermatophyta</taxon>
        <taxon>Magnoliopsida</taxon>
        <taxon>eudicotyledons</taxon>
        <taxon>Gunneridae</taxon>
        <taxon>Pentapetalae</taxon>
        <taxon>asterids</taxon>
        <taxon>lamiids</taxon>
        <taxon>Solanales</taxon>
        <taxon>Solanaceae</taxon>
        <taxon>Solanoideae</taxon>
        <taxon>Solaneae</taxon>
        <taxon>Solanum</taxon>
    </lineage>
</organism>
<dbReference type="InterPro" id="IPR000477">
    <property type="entry name" value="RT_dom"/>
</dbReference>
<feature type="domain" description="Reverse transcriptase" evidence="1">
    <location>
        <begin position="1"/>
        <end position="112"/>
    </location>
</feature>